<keyword evidence="1" id="KW-0732">Signal</keyword>
<dbReference type="AlphaFoldDB" id="A0A9D1U4P1"/>
<evidence type="ECO:0000313" key="2">
    <source>
        <dbReference type="EMBL" id="HIW71876.1"/>
    </source>
</evidence>
<evidence type="ECO:0000256" key="1">
    <source>
        <dbReference type="SAM" id="SignalP"/>
    </source>
</evidence>
<comment type="caution">
    <text evidence="2">The sequence shown here is derived from an EMBL/GenBank/DDBJ whole genome shotgun (WGS) entry which is preliminary data.</text>
</comment>
<organism evidence="2 3">
    <name type="scientific">Candidatus Levilactobacillus faecigallinarum</name>
    <dbReference type="NCBI Taxonomy" id="2838638"/>
    <lineage>
        <taxon>Bacteria</taxon>
        <taxon>Bacillati</taxon>
        <taxon>Bacillota</taxon>
        <taxon>Bacilli</taxon>
        <taxon>Lactobacillales</taxon>
        <taxon>Lactobacillaceae</taxon>
        <taxon>Levilactobacillus</taxon>
    </lineage>
</organism>
<protein>
    <submittedName>
        <fullName evidence="2">Uncharacterized protein</fullName>
    </submittedName>
</protein>
<feature type="signal peptide" evidence="1">
    <location>
        <begin position="1"/>
        <end position="21"/>
    </location>
</feature>
<feature type="chain" id="PRO_5039578314" evidence="1">
    <location>
        <begin position="22"/>
        <end position="158"/>
    </location>
</feature>
<sequence>MKMKKLSLSLLLSLSMSGVLLGPGSLTMASAKSVPGLKSYQSIPKVLRGTWRAKGYKNYHNGKHNANWAYKFNKNSYAEIIRVKGEKTKTIKFPRKDISEISYQIKSKQYIIVPGFAKKNLAYAGYMGLKPVVHRGKKALALAPITGTHNTYLYKVGK</sequence>
<gene>
    <name evidence="2" type="ORF">H9875_04535</name>
</gene>
<proteinExistence type="predicted"/>
<reference evidence="2" key="2">
    <citation type="submission" date="2021-04" db="EMBL/GenBank/DDBJ databases">
        <authorList>
            <person name="Gilroy R."/>
        </authorList>
    </citation>
    <scope>NUCLEOTIDE SEQUENCE</scope>
    <source>
        <strain evidence="2">CHK173-259</strain>
    </source>
</reference>
<accession>A0A9D1U4P1</accession>
<evidence type="ECO:0000313" key="3">
    <source>
        <dbReference type="Proteomes" id="UP000886822"/>
    </source>
</evidence>
<dbReference type="EMBL" id="DXGJ01000032">
    <property type="protein sequence ID" value="HIW71876.1"/>
    <property type="molecule type" value="Genomic_DNA"/>
</dbReference>
<dbReference type="Proteomes" id="UP000886822">
    <property type="component" value="Unassembled WGS sequence"/>
</dbReference>
<name>A0A9D1U4P1_9LACO</name>
<reference evidence="2" key="1">
    <citation type="journal article" date="2021" name="PeerJ">
        <title>Extensive microbial diversity within the chicken gut microbiome revealed by metagenomics and culture.</title>
        <authorList>
            <person name="Gilroy R."/>
            <person name="Ravi A."/>
            <person name="Getino M."/>
            <person name="Pursley I."/>
            <person name="Horton D.L."/>
            <person name="Alikhan N.F."/>
            <person name="Baker D."/>
            <person name="Gharbi K."/>
            <person name="Hall N."/>
            <person name="Watson M."/>
            <person name="Adriaenssens E.M."/>
            <person name="Foster-Nyarko E."/>
            <person name="Jarju S."/>
            <person name="Secka A."/>
            <person name="Antonio M."/>
            <person name="Oren A."/>
            <person name="Chaudhuri R.R."/>
            <person name="La Ragione R."/>
            <person name="Hildebrand F."/>
            <person name="Pallen M.J."/>
        </authorList>
    </citation>
    <scope>NUCLEOTIDE SEQUENCE</scope>
    <source>
        <strain evidence="2">CHK173-259</strain>
    </source>
</reference>